<dbReference type="KEGG" id="mars:A8C75_08280"/>
<sequence length="403" mass="46114">MEHIVFLVHRIPYPPNKGDKIRSYHLLQALARQYKVHLGCFVDDPLDWEHTDKLLPFCESLNCVPLKKSSRYFKGLEALSSGKPITLPYYRTSQMQQWVTQTIERHAIKRALVFSSSMAQYLEGKRFSHLKRVIDFVDVDSDKWAQYADKKRGLARWVYLREHRTLRRYENRIAQIFDTCVFVSNEEARLFSNQLPASLASKVVHLLNGVDTRYFNPSASFETSETCCQTPYLVFTGAMDYWANVDATDWFCQQVWPRLKQLYPDLHFYIVGGNPTAETCALERLPGVHVTGRVLDVRPYLHDAELVIAPLQIARGIQNKVLEAMAMGKPIVATSMAMEGIHHHSDLCLEVADSPDDFSRACNRLLEHKRPGNNAANRAWVVNQFGWEKTLGPLSALLEGTAT</sequence>
<dbReference type="PANTHER" id="PTHR12526">
    <property type="entry name" value="GLYCOSYLTRANSFERASE"/>
    <property type="match status" value="1"/>
</dbReference>
<dbReference type="EMBL" id="CP015839">
    <property type="protein sequence ID" value="ANG62487.1"/>
    <property type="molecule type" value="Genomic_DNA"/>
</dbReference>
<dbReference type="CDD" id="cd03801">
    <property type="entry name" value="GT4_PimA-like"/>
    <property type="match status" value="1"/>
</dbReference>
<dbReference type="STRING" id="1821621.A8C75_08280"/>
<dbReference type="GO" id="GO:0016757">
    <property type="term" value="F:glycosyltransferase activity"/>
    <property type="evidence" value="ECO:0007669"/>
    <property type="project" value="TreeGrafter"/>
</dbReference>
<protein>
    <submittedName>
        <fullName evidence="1">Glycosyl transferase family 1</fullName>
    </submittedName>
</protein>
<accession>A0A1A9EXA3</accession>
<dbReference type="PANTHER" id="PTHR12526:SF600">
    <property type="entry name" value="GLYCOSYL TRANSFERASE GROUP 1"/>
    <property type="match status" value="1"/>
</dbReference>
<gene>
    <name evidence="1" type="ORF">A8C75_08280</name>
</gene>
<dbReference type="RefSeq" id="WP_067380618.1">
    <property type="nucleotide sequence ID" value="NZ_CP015839.1"/>
</dbReference>
<name>A0A1A9EXA3_9GAMM</name>
<keyword evidence="2" id="KW-1185">Reference proteome</keyword>
<dbReference type="OrthoDB" id="9807209at2"/>
<reference evidence="1 2" key="2">
    <citation type="journal article" date="2018" name="Int. J. Syst. Evol. Microbiol.">
        <title>Marinobacterium aestuarii sp. nov., a benzene-degrading marine bacterium isolated from estuary sediment.</title>
        <authorList>
            <person name="Bae S.S."/>
            <person name="Jung J."/>
            <person name="Chung D."/>
            <person name="Baek K."/>
        </authorList>
    </citation>
    <scope>NUCLEOTIDE SEQUENCE [LARGE SCALE GENOMIC DNA]</scope>
    <source>
        <strain evidence="1 2">ST58-10</strain>
    </source>
</reference>
<dbReference type="NCBIfam" id="TIGR03087">
    <property type="entry name" value="stp1"/>
    <property type="match status" value="1"/>
</dbReference>
<keyword evidence="1" id="KW-0808">Transferase</keyword>
<dbReference type="Pfam" id="PF13692">
    <property type="entry name" value="Glyco_trans_1_4"/>
    <property type="match status" value="1"/>
</dbReference>
<evidence type="ECO:0000313" key="2">
    <source>
        <dbReference type="Proteomes" id="UP000078070"/>
    </source>
</evidence>
<dbReference type="Gene3D" id="3.40.50.2000">
    <property type="entry name" value="Glycogen Phosphorylase B"/>
    <property type="match status" value="2"/>
</dbReference>
<proteinExistence type="predicted"/>
<dbReference type="InterPro" id="IPR017521">
    <property type="entry name" value="Sugar_tfrase_PEP-CTERM_Stp1"/>
</dbReference>
<evidence type="ECO:0000313" key="1">
    <source>
        <dbReference type="EMBL" id="ANG62487.1"/>
    </source>
</evidence>
<reference evidence="2" key="1">
    <citation type="submission" date="2016-05" db="EMBL/GenBank/DDBJ databases">
        <authorList>
            <person name="Baek K."/>
            <person name="Yang S.-J."/>
        </authorList>
    </citation>
    <scope>NUCLEOTIDE SEQUENCE [LARGE SCALE GENOMIC DNA]</scope>
    <source>
        <strain evidence="2">ST58-10</strain>
    </source>
</reference>
<organism evidence="1 2">
    <name type="scientific">Marinobacterium aestuarii</name>
    <dbReference type="NCBI Taxonomy" id="1821621"/>
    <lineage>
        <taxon>Bacteria</taxon>
        <taxon>Pseudomonadati</taxon>
        <taxon>Pseudomonadota</taxon>
        <taxon>Gammaproteobacteria</taxon>
        <taxon>Oceanospirillales</taxon>
        <taxon>Oceanospirillaceae</taxon>
        <taxon>Marinobacterium</taxon>
    </lineage>
</organism>
<dbReference type="SUPFAM" id="SSF53756">
    <property type="entry name" value="UDP-Glycosyltransferase/glycogen phosphorylase"/>
    <property type="match status" value="1"/>
</dbReference>
<dbReference type="AlphaFoldDB" id="A0A1A9EXA3"/>
<dbReference type="Proteomes" id="UP000078070">
    <property type="component" value="Chromosome"/>
</dbReference>